<feature type="domain" description="Protein kinase" evidence="5">
    <location>
        <begin position="73"/>
        <end position="350"/>
    </location>
</feature>
<organism evidence="6 7">
    <name type="scientific">Digitaria exilis</name>
    <dbReference type="NCBI Taxonomy" id="1010633"/>
    <lineage>
        <taxon>Eukaryota</taxon>
        <taxon>Viridiplantae</taxon>
        <taxon>Streptophyta</taxon>
        <taxon>Embryophyta</taxon>
        <taxon>Tracheophyta</taxon>
        <taxon>Spermatophyta</taxon>
        <taxon>Magnoliopsida</taxon>
        <taxon>Liliopsida</taxon>
        <taxon>Poales</taxon>
        <taxon>Poaceae</taxon>
        <taxon>PACMAD clade</taxon>
        <taxon>Panicoideae</taxon>
        <taxon>Panicodae</taxon>
        <taxon>Paniceae</taxon>
        <taxon>Anthephorinae</taxon>
        <taxon>Digitaria</taxon>
    </lineage>
</organism>
<accession>A0A835BMC3</accession>
<feature type="compositionally biased region" description="Acidic residues" evidence="3">
    <location>
        <begin position="361"/>
        <end position="370"/>
    </location>
</feature>
<feature type="transmembrane region" description="Helical" evidence="4">
    <location>
        <begin position="12"/>
        <end position="34"/>
    </location>
</feature>
<dbReference type="AlphaFoldDB" id="A0A835BMC3"/>
<dbReference type="Gramene" id="DexiUA01G0002970.1">
    <property type="protein sequence ID" value="DexiUA01G0002970.1:cds"/>
    <property type="gene ID" value="DexiUA01G0002970"/>
</dbReference>
<reference evidence="6" key="1">
    <citation type="submission" date="2020-07" db="EMBL/GenBank/DDBJ databases">
        <title>Genome sequence and genetic diversity analysis of an under-domesticated orphan crop, white fonio (Digitaria exilis).</title>
        <authorList>
            <person name="Bennetzen J.L."/>
            <person name="Chen S."/>
            <person name="Ma X."/>
            <person name="Wang X."/>
            <person name="Yssel A.E.J."/>
            <person name="Chaluvadi S.R."/>
            <person name="Johnson M."/>
            <person name="Gangashetty P."/>
            <person name="Hamidou F."/>
            <person name="Sanogo M.D."/>
            <person name="Zwaenepoel A."/>
            <person name="Wallace J."/>
            <person name="Van De Peer Y."/>
            <person name="Van Deynze A."/>
        </authorList>
    </citation>
    <scope>NUCLEOTIDE SEQUENCE</scope>
    <source>
        <tissue evidence="6">Leaves</tissue>
    </source>
</reference>
<keyword evidence="4" id="KW-1133">Transmembrane helix</keyword>
<protein>
    <recommendedName>
        <fullName evidence="5">Protein kinase domain-containing protein</fullName>
    </recommendedName>
</protein>
<dbReference type="Proteomes" id="UP000636709">
    <property type="component" value="Unassembled WGS sequence"/>
</dbReference>
<dbReference type="GO" id="GO:0004672">
    <property type="term" value="F:protein kinase activity"/>
    <property type="evidence" value="ECO:0007669"/>
    <property type="project" value="InterPro"/>
</dbReference>
<feature type="region of interest" description="Disordered" evidence="3">
    <location>
        <begin position="353"/>
        <end position="378"/>
    </location>
</feature>
<dbReference type="SUPFAM" id="SSF56112">
    <property type="entry name" value="Protein kinase-like (PK-like)"/>
    <property type="match status" value="1"/>
</dbReference>
<keyword evidence="1" id="KW-0547">Nucleotide-binding</keyword>
<dbReference type="Gene3D" id="1.10.510.10">
    <property type="entry name" value="Transferase(Phosphotransferase) domain 1"/>
    <property type="match status" value="2"/>
</dbReference>
<sequence length="396" mass="41353">MHDHDAIVSAVHHAFLAIAAAALLALAVALFLLWRKRRALPAGHGSAAAVTTAAPASLPVVPLADVERTTDGFHQSRVIGHGRHFAVYAAGPGLAAKRMHPHLVLGDPGGRRFPSGVRSLAAVPPHPNLAAIVALSEGPGERVLLVQRAHLGALSLDTLLLADAGEDDDARRVPSLSWRHRAAVAAGAARGLAHLHAHGVVHGRVRPCNVLVTASSSFPGAGGAGARWKHAAAAMVTDYGLAGFLDHQRGDDVDARAEDDVYMFGAVLLEMLTGRRWDGGRLAEWALPRIRAGVGVEEEVLDVAPEDKAEARLLGRVARVALACVGNVDGRSRPGMAEVAAILSDVEAAYRRRDGAPVGGGEEEGDDGDDEGRLSGCLLGSSRSVHKADMLLRPPV</sequence>
<comment type="caution">
    <text evidence="6">The sequence shown here is derived from an EMBL/GenBank/DDBJ whole genome shotgun (WGS) entry which is preliminary data.</text>
</comment>
<proteinExistence type="predicted"/>
<name>A0A835BMC3_9POAL</name>
<keyword evidence="4" id="KW-0472">Membrane</keyword>
<dbReference type="GO" id="GO:0005886">
    <property type="term" value="C:plasma membrane"/>
    <property type="evidence" value="ECO:0007669"/>
    <property type="project" value="TreeGrafter"/>
</dbReference>
<evidence type="ECO:0000259" key="5">
    <source>
        <dbReference type="PROSITE" id="PS50011"/>
    </source>
</evidence>
<evidence type="ECO:0000313" key="7">
    <source>
        <dbReference type="Proteomes" id="UP000636709"/>
    </source>
</evidence>
<evidence type="ECO:0000256" key="1">
    <source>
        <dbReference type="ARBA" id="ARBA00022741"/>
    </source>
</evidence>
<evidence type="ECO:0000256" key="3">
    <source>
        <dbReference type="SAM" id="MobiDB-lite"/>
    </source>
</evidence>
<gene>
    <name evidence="6" type="ORF">HU200_035897</name>
</gene>
<dbReference type="OrthoDB" id="4062651at2759"/>
<evidence type="ECO:0000256" key="4">
    <source>
        <dbReference type="SAM" id="Phobius"/>
    </source>
</evidence>
<dbReference type="PANTHER" id="PTHR27001">
    <property type="entry name" value="OS01G0253100 PROTEIN"/>
    <property type="match status" value="1"/>
</dbReference>
<keyword evidence="7" id="KW-1185">Reference proteome</keyword>
<evidence type="ECO:0000256" key="2">
    <source>
        <dbReference type="ARBA" id="ARBA00022840"/>
    </source>
</evidence>
<dbReference type="PROSITE" id="PS50011">
    <property type="entry name" value="PROTEIN_KINASE_DOM"/>
    <property type="match status" value="1"/>
</dbReference>
<keyword evidence="4" id="KW-0812">Transmembrane</keyword>
<dbReference type="InterPro" id="IPR011009">
    <property type="entry name" value="Kinase-like_dom_sf"/>
</dbReference>
<dbReference type="PANTHER" id="PTHR27001:SF39">
    <property type="entry name" value="PROTEIN KINASE SUPERFAMILY PROTEIN"/>
    <property type="match status" value="1"/>
</dbReference>
<evidence type="ECO:0000313" key="6">
    <source>
        <dbReference type="EMBL" id="KAF8697307.1"/>
    </source>
</evidence>
<dbReference type="EMBL" id="JACEFO010001874">
    <property type="protein sequence ID" value="KAF8697307.1"/>
    <property type="molecule type" value="Genomic_DNA"/>
</dbReference>
<dbReference type="GO" id="GO:0005524">
    <property type="term" value="F:ATP binding"/>
    <property type="evidence" value="ECO:0007669"/>
    <property type="project" value="UniProtKB-KW"/>
</dbReference>
<keyword evidence="2" id="KW-0067">ATP-binding</keyword>
<dbReference type="InterPro" id="IPR000719">
    <property type="entry name" value="Prot_kinase_dom"/>
</dbReference>